<dbReference type="EMBL" id="AP024546">
    <property type="protein sequence ID" value="BCT95327.1"/>
    <property type="molecule type" value="Genomic_DNA"/>
</dbReference>
<dbReference type="Proteomes" id="UP000680514">
    <property type="component" value="Chromosome"/>
</dbReference>
<sequence length="307" mass="33566">MPRTPPAVFRNVRLAGLALAFVLLAACDRAPPPTPGGERPTQAVLLLAQRLRANDAAGYATVAVPPALHARLETAWRTGRSRWPLDELPLDDRLPAMLAALSRPNAAVELQQVFEKQFANNAEELHSAATSLGLFGVQYIRKEGDYSVAERDHYSQAVQGVARWAANAPLADRKRARGAIALLTTAARRTGIDNDEDFAGFGMQESLERLGPFLATAKQVFATYGLDLDATLATLDARLVSQTGDTATVRVRYQLGQQPVDTVLTLQRIEGRWYLEDYLRNAEASLEGPDRPAARAMPASDRRTRAR</sequence>
<reference evidence="3 4" key="1">
    <citation type="submission" date="2021-03" db="EMBL/GenBank/DDBJ databases">
        <title>Complete Genome Sequences of Two Lysobacter Strains Isolated from Sea Water (Lysobacter caseinilyticus) and Soil (Lysobacter helvus) in South Korea.</title>
        <authorList>
            <person name="Watanabe Y."/>
            <person name="Arakawa K."/>
        </authorList>
    </citation>
    <scope>NUCLEOTIDE SEQUENCE [LARGE SCALE GENOMIC DNA]</scope>
    <source>
        <strain evidence="3 4">D10</strain>
    </source>
</reference>
<keyword evidence="4" id="KW-1185">Reference proteome</keyword>
<name>A0ABM7QCS2_9GAMM</name>
<proteinExistence type="predicted"/>
<accession>A0ABM7QCS2</accession>
<dbReference type="PROSITE" id="PS51257">
    <property type="entry name" value="PROKAR_LIPOPROTEIN"/>
    <property type="match status" value="1"/>
</dbReference>
<evidence type="ECO:0000313" key="3">
    <source>
        <dbReference type="EMBL" id="BCT95327.1"/>
    </source>
</evidence>
<evidence type="ECO:0000313" key="4">
    <source>
        <dbReference type="Proteomes" id="UP000680514"/>
    </source>
</evidence>
<gene>
    <name evidence="3" type="ORF">LYSHEL_11980</name>
</gene>
<feature type="chain" id="PRO_5045038336" description="DUF3828 domain-containing protein" evidence="2">
    <location>
        <begin position="26"/>
        <end position="307"/>
    </location>
</feature>
<evidence type="ECO:0000256" key="2">
    <source>
        <dbReference type="SAM" id="SignalP"/>
    </source>
</evidence>
<organism evidence="3 4">
    <name type="scientific">Lysobacter helvus</name>
    <dbReference type="NCBI Taxonomy" id="2675059"/>
    <lineage>
        <taxon>Bacteria</taxon>
        <taxon>Pseudomonadati</taxon>
        <taxon>Pseudomonadota</taxon>
        <taxon>Gammaproteobacteria</taxon>
        <taxon>Lysobacterales</taxon>
        <taxon>Lysobacteraceae</taxon>
        <taxon>Lysobacter</taxon>
    </lineage>
</organism>
<feature type="region of interest" description="Disordered" evidence="1">
    <location>
        <begin position="286"/>
        <end position="307"/>
    </location>
</feature>
<evidence type="ECO:0008006" key="5">
    <source>
        <dbReference type="Google" id="ProtNLM"/>
    </source>
</evidence>
<dbReference type="RefSeq" id="WP_213436723.1">
    <property type="nucleotide sequence ID" value="NZ_AP024546.1"/>
</dbReference>
<evidence type="ECO:0000256" key="1">
    <source>
        <dbReference type="SAM" id="MobiDB-lite"/>
    </source>
</evidence>
<keyword evidence="2" id="KW-0732">Signal</keyword>
<protein>
    <recommendedName>
        <fullName evidence="5">DUF3828 domain-containing protein</fullName>
    </recommendedName>
</protein>
<feature type="signal peptide" evidence="2">
    <location>
        <begin position="1"/>
        <end position="25"/>
    </location>
</feature>